<evidence type="ECO:0000313" key="3">
    <source>
        <dbReference type="Proteomes" id="UP001183585"/>
    </source>
</evidence>
<dbReference type="Pfam" id="PF13302">
    <property type="entry name" value="Acetyltransf_3"/>
    <property type="match status" value="1"/>
</dbReference>
<dbReference type="Gene3D" id="3.40.630.30">
    <property type="match status" value="1"/>
</dbReference>
<dbReference type="InterPro" id="IPR016181">
    <property type="entry name" value="Acyl_CoA_acyltransferase"/>
</dbReference>
<gene>
    <name evidence="2" type="ORF">J2S48_000234</name>
</gene>
<keyword evidence="3" id="KW-1185">Reference proteome</keyword>
<evidence type="ECO:0000313" key="2">
    <source>
        <dbReference type="EMBL" id="MDR7380719.1"/>
    </source>
</evidence>
<proteinExistence type="predicted"/>
<protein>
    <submittedName>
        <fullName evidence="2">RimJ/RimL family protein N-acetyltransferase</fullName>
    </submittedName>
</protein>
<dbReference type="InterPro" id="IPR051908">
    <property type="entry name" value="Ribosomal_N-acetyltransferase"/>
</dbReference>
<reference evidence="2 3" key="1">
    <citation type="submission" date="2023-07" db="EMBL/GenBank/DDBJ databases">
        <title>Sequencing the genomes of 1000 actinobacteria strains.</title>
        <authorList>
            <person name="Klenk H.-P."/>
        </authorList>
    </citation>
    <scope>NUCLEOTIDE SEQUENCE [LARGE SCALE GENOMIC DNA]</scope>
    <source>
        <strain evidence="2 3">DSM 45554</strain>
    </source>
</reference>
<dbReference type="PANTHER" id="PTHR43441">
    <property type="entry name" value="RIBOSOMAL-PROTEIN-SERINE ACETYLTRANSFERASE"/>
    <property type="match status" value="1"/>
</dbReference>
<name>A0ABU2CHC4_9MICO</name>
<organism evidence="2 3">
    <name type="scientific">Promicromonospora iranensis</name>
    <dbReference type="NCBI Taxonomy" id="1105144"/>
    <lineage>
        <taxon>Bacteria</taxon>
        <taxon>Bacillati</taxon>
        <taxon>Actinomycetota</taxon>
        <taxon>Actinomycetes</taxon>
        <taxon>Micrococcales</taxon>
        <taxon>Promicromonosporaceae</taxon>
        <taxon>Promicromonospora</taxon>
    </lineage>
</organism>
<dbReference type="EMBL" id="JAVDYE010000001">
    <property type="protein sequence ID" value="MDR7380719.1"/>
    <property type="molecule type" value="Genomic_DNA"/>
</dbReference>
<sequence length="214" mass="23064">MEPFVLASDHVRLSVPTYADVDAITEACQDPAVADWTVVPVPYERRHAEGFVRYHVADGWAKGSVCTWAVRAPGEADGPLIGMVGLTCEGSPGEERTGELGYWMAPDARGSGLCTDATRLVVDWALDPDGLGLSVVTWVAYVGNWASRRVAWRLGLRVEGTLRKHALQRGILRDAWVGSIVAGDPREPNEPWPADAPRAQVGSRVGARILPGVS</sequence>
<accession>A0ABU2CHC4</accession>
<feature type="domain" description="N-acetyltransferase" evidence="1">
    <location>
        <begin position="11"/>
        <end position="157"/>
    </location>
</feature>
<dbReference type="RefSeq" id="WP_274992403.1">
    <property type="nucleotide sequence ID" value="NZ_JAJQQP010000002.1"/>
</dbReference>
<dbReference type="InterPro" id="IPR000182">
    <property type="entry name" value="GNAT_dom"/>
</dbReference>
<comment type="caution">
    <text evidence="2">The sequence shown here is derived from an EMBL/GenBank/DDBJ whole genome shotgun (WGS) entry which is preliminary data.</text>
</comment>
<evidence type="ECO:0000259" key="1">
    <source>
        <dbReference type="Pfam" id="PF13302"/>
    </source>
</evidence>
<dbReference type="Proteomes" id="UP001183585">
    <property type="component" value="Unassembled WGS sequence"/>
</dbReference>
<dbReference type="SUPFAM" id="SSF55729">
    <property type="entry name" value="Acyl-CoA N-acyltransferases (Nat)"/>
    <property type="match status" value="1"/>
</dbReference>
<dbReference type="PANTHER" id="PTHR43441:SF10">
    <property type="entry name" value="ACETYLTRANSFERASE"/>
    <property type="match status" value="1"/>
</dbReference>